<accession>A0A5J6MIE4</accession>
<dbReference type="PANTHER" id="PTHR43434:SF1">
    <property type="entry name" value="PHOSPHOGLYCOLATE PHOSPHATASE"/>
    <property type="match status" value="1"/>
</dbReference>
<evidence type="ECO:0000256" key="2">
    <source>
        <dbReference type="ARBA" id="ARBA00004818"/>
    </source>
</evidence>
<comment type="pathway">
    <text evidence="2">Organic acid metabolism; glycolate biosynthesis; glycolate from 2-phosphoglycolate: step 1/1.</text>
</comment>
<evidence type="ECO:0000313" key="6">
    <source>
        <dbReference type="Proteomes" id="UP000326202"/>
    </source>
</evidence>
<evidence type="ECO:0000256" key="3">
    <source>
        <dbReference type="ARBA" id="ARBA00006171"/>
    </source>
</evidence>
<dbReference type="KEGG" id="htq:FRZ44_25090"/>
<comment type="catalytic activity">
    <reaction evidence="1">
        <text>2-phosphoglycolate + H2O = glycolate + phosphate</text>
        <dbReference type="Rhea" id="RHEA:14369"/>
        <dbReference type="ChEBI" id="CHEBI:15377"/>
        <dbReference type="ChEBI" id="CHEBI:29805"/>
        <dbReference type="ChEBI" id="CHEBI:43474"/>
        <dbReference type="ChEBI" id="CHEBI:58033"/>
        <dbReference type="EC" id="3.1.3.18"/>
    </reaction>
</comment>
<dbReference type="Gene3D" id="1.10.150.730">
    <property type="match status" value="1"/>
</dbReference>
<dbReference type="SUPFAM" id="SSF56784">
    <property type="entry name" value="HAD-like"/>
    <property type="match status" value="1"/>
</dbReference>
<comment type="similarity">
    <text evidence="3">Belongs to the HAD-like hydrolase superfamily. CbbY/CbbZ/Gph/YieH family.</text>
</comment>
<dbReference type="GO" id="GO:0005829">
    <property type="term" value="C:cytosol"/>
    <property type="evidence" value="ECO:0007669"/>
    <property type="project" value="TreeGrafter"/>
</dbReference>
<name>A0A5J6MIE4_9PROT</name>
<dbReference type="Gene3D" id="3.40.50.1000">
    <property type="entry name" value="HAD superfamily/HAD-like"/>
    <property type="match status" value="1"/>
</dbReference>
<evidence type="ECO:0000256" key="4">
    <source>
        <dbReference type="ARBA" id="ARBA00013078"/>
    </source>
</evidence>
<dbReference type="InterPro" id="IPR041492">
    <property type="entry name" value="HAD_2"/>
</dbReference>
<dbReference type="EMBL" id="CP042906">
    <property type="protein sequence ID" value="QEX17213.1"/>
    <property type="molecule type" value="Genomic_DNA"/>
</dbReference>
<dbReference type="AlphaFoldDB" id="A0A5J6MIE4"/>
<sequence length="225" mass="24807">MTPSTAGKGGLRLPRAVLWDWDNTLVDSWGVIADALNTTLVAMGQEAWTLAQTRERVKASLRDSFPGMFGTRWPEAEKIFYDRFQSRHMELLEALPGAEALLAALAERGVYQGVVSNKRGPFLRKEADHLDWNRFFGRVVGAGDAARDKPAPEPVLMALEGGPVPPGADVWFVGDTDLDMICARDSGCVPLLIRAEPPQSGEFVTIAEMLHFQSCDELRQLVDKL</sequence>
<gene>
    <name evidence="5" type="ORF">FRZ44_25090</name>
</gene>
<dbReference type="Proteomes" id="UP000326202">
    <property type="component" value="Chromosome"/>
</dbReference>
<proteinExistence type="inferred from homology"/>
<evidence type="ECO:0000313" key="5">
    <source>
        <dbReference type="EMBL" id="QEX17213.1"/>
    </source>
</evidence>
<dbReference type="PANTHER" id="PTHR43434">
    <property type="entry name" value="PHOSPHOGLYCOLATE PHOSPHATASE"/>
    <property type="match status" value="1"/>
</dbReference>
<dbReference type="Pfam" id="PF13419">
    <property type="entry name" value="HAD_2"/>
    <property type="match status" value="1"/>
</dbReference>
<evidence type="ECO:0000256" key="1">
    <source>
        <dbReference type="ARBA" id="ARBA00000830"/>
    </source>
</evidence>
<organism evidence="5 6">
    <name type="scientific">Hypericibacter terrae</name>
    <dbReference type="NCBI Taxonomy" id="2602015"/>
    <lineage>
        <taxon>Bacteria</taxon>
        <taxon>Pseudomonadati</taxon>
        <taxon>Pseudomonadota</taxon>
        <taxon>Alphaproteobacteria</taxon>
        <taxon>Rhodospirillales</taxon>
        <taxon>Dongiaceae</taxon>
        <taxon>Hypericibacter</taxon>
    </lineage>
</organism>
<dbReference type="InterPro" id="IPR023214">
    <property type="entry name" value="HAD_sf"/>
</dbReference>
<keyword evidence="6" id="KW-1185">Reference proteome</keyword>
<dbReference type="InterPro" id="IPR036412">
    <property type="entry name" value="HAD-like_sf"/>
</dbReference>
<dbReference type="InterPro" id="IPR050155">
    <property type="entry name" value="HAD-like_hydrolase_sf"/>
</dbReference>
<protein>
    <recommendedName>
        <fullName evidence="4">phosphoglycolate phosphatase</fullName>
        <ecNumber evidence="4">3.1.3.18</ecNumber>
    </recommendedName>
</protein>
<reference evidence="5 6" key="1">
    <citation type="submission" date="2019-08" db="EMBL/GenBank/DDBJ databases">
        <title>Hyperibacter terrae gen. nov., sp. nov. and Hyperibacter viscosus sp. nov., two new members in the family Rhodospirillaceae isolated from the rhizosphere of Hypericum perforatum.</title>
        <authorList>
            <person name="Noviana Z."/>
        </authorList>
    </citation>
    <scope>NUCLEOTIDE SEQUENCE [LARGE SCALE GENOMIC DNA]</scope>
    <source>
        <strain evidence="5 6">R5913</strain>
    </source>
</reference>
<dbReference type="GO" id="GO:0006281">
    <property type="term" value="P:DNA repair"/>
    <property type="evidence" value="ECO:0007669"/>
    <property type="project" value="TreeGrafter"/>
</dbReference>
<dbReference type="OrthoDB" id="9782449at2"/>
<dbReference type="EC" id="3.1.3.18" evidence="4"/>
<dbReference type="SFLD" id="SFLDS00003">
    <property type="entry name" value="Haloacid_Dehalogenase"/>
    <property type="match status" value="1"/>
</dbReference>
<dbReference type="SFLD" id="SFLDG01129">
    <property type="entry name" value="C1.5:_HAD__Beta-PGM__Phosphata"/>
    <property type="match status" value="1"/>
</dbReference>
<dbReference type="RefSeq" id="WP_151177490.1">
    <property type="nucleotide sequence ID" value="NZ_CP042906.1"/>
</dbReference>
<dbReference type="GO" id="GO:0008967">
    <property type="term" value="F:phosphoglycolate phosphatase activity"/>
    <property type="evidence" value="ECO:0007669"/>
    <property type="project" value="UniProtKB-EC"/>
</dbReference>